<keyword evidence="1" id="KW-0597">Phosphoprotein</keyword>
<protein>
    <submittedName>
        <fullName evidence="4">Predicted pyrophosphatase or phosphodiesterase, AlkP superfamily</fullName>
    </submittedName>
</protein>
<keyword evidence="3" id="KW-0732">Signal</keyword>
<dbReference type="InterPro" id="IPR026263">
    <property type="entry name" value="Alkaline_phosphatase_prok"/>
</dbReference>
<dbReference type="Gene3D" id="3.30.1360.150">
    <property type="match status" value="1"/>
</dbReference>
<evidence type="ECO:0000313" key="4">
    <source>
        <dbReference type="EMBL" id="SMP94156.1"/>
    </source>
</evidence>
<dbReference type="Pfam" id="PF01663">
    <property type="entry name" value="Phosphodiest"/>
    <property type="match status" value="1"/>
</dbReference>
<dbReference type="CDD" id="cd16016">
    <property type="entry name" value="AP-SPAP"/>
    <property type="match status" value="1"/>
</dbReference>
<organism evidence="4 5">
    <name type="scientific">Epilithonimonas pallida</name>
    <dbReference type="NCBI Taxonomy" id="373671"/>
    <lineage>
        <taxon>Bacteria</taxon>
        <taxon>Pseudomonadati</taxon>
        <taxon>Bacteroidota</taxon>
        <taxon>Flavobacteriia</taxon>
        <taxon>Flavobacteriales</taxon>
        <taxon>Weeksellaceae</taxon>
        <taxon>Chryseobacterium group</taxon>
        <taxon>Epilithonimonas</taxon>
    </lineage>
</organism>
<keyword evidence="2" id="KW-0479">Metal-binding</keyword>
<dbReference type="PANTHER" id="PTHR10151:SF120">
    <property type="entry name" value="BIS(5'-ADENOSYL)-TRIPHOSPHATASE"/>
    <property type="match status" value="1"/>
</dbReference>
<dbReference type="Gene3D" id="3.40.720.10">
    <property type="entry name" value="Alkaline Phosphatase, subunit A"/>
    <property type="match status" value="1"/>
</dbReference>
<name>A0ABY1R3U9_9FLAO</name>
<evidence type="ECO:0000256" key="2">
    <source>
        <dbReference type="ARBA" id="ARBA00022723"/>
    </source>
</evidence>
<dbReference type="PANTHER" id="PTHR10151">
    <property type="entry name" value="ECTONUCLEOTIDE PYROPHOSPHATASE/PHOSPHODIESTERASE"/>
    <property type="match status" value="1"/>
</dbReference>
<dbReference type="PIRSF" id="PIRSF031924">
    <property type="entry name" value="Pi-irrepressible_AP"/>
    <property type="match status" value="1"/>
</dbReference>
<comment type="caution">
    <text evidence="4">The sequence shown here is derived from an EMBL/GenBank/DDBJ whole genome shotgun (WGS) entry which is preliminary data.</text>
</comment>
<dbReference type="RefSeq" id="WP_283417092.1">
    <property type="nucleotide sequence ID" value="NZ_FXUO01000005.1"/>
</dbReference>
<dbReference type="SUPFAM" id="SSF53649">
    <property type="entry name" value="Alkaline phosphatase-like"/>
    <property type="match status" value="1"/>
</dbReference>
<sequence length="549" mass="61691">MFDKTIKVLFISFALTGLNAQKKIIGTIKKPKLVVGIVVDQMRWDYLYRYEKKYRKDGFKRMLKEGYSLNNVHIPYIPTITAVGHTSIYTGSVPSIHGIIGNNWLDKETGKSVYCTADPNVAPVGSDDRKNGSHSPVNLWTTTVTDQLRIASNFRSKVVGVSLKDRASILPAGHNPTAAFWFDDSTGNFITSTYYMNELPKWVNDFNNEKHPEKFLSNGWNTILPINEYTESTQDNVLWEQPVGSAKQPVFPYENLMTDYSKNKGVIRTTPFGNTLTLQFAKSALDHYELGKGDETDFLAINLASTDYIGHSYGPNSVEVEDTYIRLDNDLAAFFKTLDEKIGKNNYLVFLSADHGGANSEGFLKSNKIPSGFFDEDLKRSLEEELQKKYQSERIVLGIDNYQIYLNDATINEKGLNTEKVKSIVIDYLNKKPEILFAFDLKATAITPIAEPLKSRAIAGYNWKRSGDVQIVPRDGMLPSYAKKGTTHGAWNSYDSHIPLIFMGWGIRNGKSNTDYYMTDIAPTISALLHIQFPSGNVGNPISEVIKIK</sequence>
<evidence type="ECO:0000256" key="1">
    <source>
        <dbReference type="ARBA" id="ARBA00022553"/>
    </source>
</evidence>
<evidence type="ECO:0000313" key="5">
    <source>
        <dbReference type="Proteomes" id="UP001158050"/>
    </source>
</evidence>
<dbReference type="InterPro" id="IPR017850">
    <property type="entry name" value="Alkaline_phosphatase_core_sf"/>
</dbReference>
<reference evidence="4 5" key="1">
    <citation type="submission" date="2017-05" db="EMBL/GenBank/DDBJ databases">
        <authorList>
            <person name="Varghese N."/>
            <person name="Submissions S."/>
        </authorList>
    </citation>
    <scope>NUCLEOTIDE SEQUENCE [LARGE SCALE GENOMIC DNA]</scope>
    <source>
        <strain evidence="4 5">DSM 18015</strain>
    </source>
</reference>
<accession>A0ABY1R3U9</accession>
<keyword evidence="5" id="KW-1185">Reference proteome</keyword>
<dbReference type="Proteomes" id="UP001158050">
    <property type="component" value="Unassembled WGS sequence"/>
</dbReference>
<dbReference type="NCBIfam" id="NF042991">
    <property type="entry name" value="alk_phos_PafA"/>
    <property type="match status" value="1"/>
</dbReference>
<dbReference type="InterPro" id="IPR002591">
    <property type="entry name" value="Phosphodiest/P_Trfase"/>
</dbReference>
<dbReference type="EMBL" id="FXUO01000005">
    <property type="protein sequence ID" value="SMP94156.1"/>
    <property type="molecule type" value="Genomic_DNA"/>
</dbReference>
<gene>
    <name evidence="4" type="ORF">SAMN05421679_105262</name>
</gene>
<proteinExistence type="predicted"/>
<evidence type="ECO:0000256" key="3">
    <source>
        <dbReference type="ARBA" id="ARBA00022729"/>
    </source>
</evidence>